<dbReference type="SUPFAM" id="SSF53448">
    <property type="entry name" value="Nucleotide-diphospho-sugar transferases"/>
    <property type="match status" value="1"/>
</dbReference>
<evidence type="ECO:0000256" key="1">
    <source>
        <dbReference type="ARBA" id="ARBA00022679"/>
    </source>
</evidence>
<dbReference type="Proteomes" id="UP001055804">
    <property type="component" value="Unassembled WGS sequence"/>
</dbReference>
<keyword evidence="1" id="KW-0808">Transferase</keyword>
<evidence type="ECO:0000313" key="5">
    <source>
        <dbReference type="EMBL" id="MCP1337226.1"/>
    </source>
</evidence>
<dbReference type="AlphaFoldDB" id="A0A9J6PMF6"/>
<dbReference type="PANTHER" id="PTHR43584">
    <property type="entry name" value="NUCLEOTIDYL TRANSFERASE"/>
    <property type="match status" value="1"/>
</dbReference>
<feature type="domain" description="MobA-like NTP transferase" evidence="4">
    <location>
        <begin position="6"/>
        <end position="128"/>
    </location>
</feature>
<evidence type="ECO:0000256" key="3">
    <source>
        <dbReference type="ARBA" id="ARBA00022842"/>
    </source>
</evidence>
<dbReference type="Pfam" id="PF12804">
    <property type="entry name" value="NTP_transf_3"/>
    <property type="match status" value="1"/>
</dbReference>
<sequence>MSFETAMVLAAGLGTRMRPLTDDRPKALVELDGRAMIDRALDRLVAAGVRRAVVNVHHFADMLEAHLARRTDIEIVVSDERAQLLDTGGGVKAALPHLGPGPFFVLNADSAWIEGAVPALTRLAHTWDGRKMDALLLLAATVLSTGYAGRGDFLMTADGHLDWPRENRVAPFAFTGVEVLTAAAFEGTPDGPFSMRRVWGRAMEASRLYGLRHESMWLHVGTPDAIDEASRAIAES</sequence>
<proteinExistence type="predicted"/>
<name>A0A9J6PMF6_9PROT</name>
<protein>
    <submittedName>
        <fullName evidence="5">Nucleotidyltransferase family protein</fullName>
    </submittedName>
</protein>
<dbReference type="InterPro" id="IPR050065">
    <property type="entry name" value="GlmU-like"/>
</dbReference>
<gene>
    <name evidence="5" type="ORF">NJQ99_12460</name>
</gene>
<evidence type="ECO:0000256" key="2">
    <source>
        <dbReference type="ARBA" id="ARBA00022695"/>
    </source>
</evidence>
<reference evidence="5" key="1">
    <citation type="submission" date="2022-06" db="EMBL/GenBank/DDBJ databases">
        <title>Isolation and Genomics of Futiania mangrovii gen. nov., sp. nov., a Rare and Metabolically-versatile member in the Class Alphaproteobacteria.</title>
        <authorList>
            <person name="Liu L."/>
            <person name="Huang W.-C."/>
            <person name="Pan J."/>
            <person name="Li J."/>
            <person name="Huang Y."/>
            <person name="Du H."/>
            <person name="Liu Y."/>
            <person name="Li M."/>
        </authorList>
    </citation>
    <scope>NUCLEOTIDE SEQUENCE</scope>
    <source>
        <strain evidence="5">FT118</strain>
    </source>
</reference>
<dbReference type="EMBL" id="JAMZFT010000002">
    <property type="protein sequence ID" value="MCP1337226.1"/>
    <property type="molecule type" value="Genomic_DNA"/>
</dbReference>
<evidence type="ECO:0000313" key="6">
    <source>
        <dbReference type="Proteomes" id="UP001055804"/>
    </source>
</evidence>
<keyword evidence="6" id="KW-1185">Reference proteome</keyword>
<dbReference type="PANTHER" id="PTHR43584:SF8">
    <property type="entry name" value="N-ACETYLMURAMATE ALPHA-1-PHOSPHATE URIDYLYLTRANSFERASE"/>
    <property type="match status" value="1"/>
</dbReference>
<dbReference type="InterPro" id="IPR029044">
    <property type="entry name" value="Nucleotide-diphossugar_trans"/>
</dbReference>
<keyword evidence="2" id="KW-0548">Nucleotidyltransferase</keyword>
<dbReference type="RefSeq" id="WP_269333155.1">
    <property type="nucleotide sequence ID" value="NZ_JAMZFT010000002.1"/>
</dbReference>
<evidence type="ECO:0000259" key="4">
    <source>
        <dbReference type="Pfam" id="PF12804"/>
    </source>
</evidence>
<dbReference type="InterPro" id="IPR025877">
    <property type="entry name" value="MobA-like_NTP_Trfase"/>
</dbReference>
<accession>A0A9J6PMF6</accession>
<comment type="caution">
    <text evidence="5">The sequence shown here is derived from an EMBL/GenBank/DDBJ whole genome shotgun (WGS) entry which is preliminary data.</text>
</comment>
<keyword evidence="3" id="KW-0460">Magnesium</keyword>
<dbReference type="CDD" id="cd06422">
    <property type="entry name" value="NTP_transferase_like_1"/>
    <property type="match status" value="1"/>
</dbReference>
<organism evidence="5 6">
    <name type="scientific">Futiania mangrovi</name>
    <dbReference type="NCBI Taxonomy" id="2959716"/>
    <lineage>
        <taxon>Bacteria</taxon>
        <taxon>Pseudomonadati</taxon>
        <taxon>Pseudomonadota</taxon>
        <taxon>Alphaproteobacteria</taxon>
        <taxon>Futianiales</taxon>
        <taxon>Futianiaceae</taxon>
        <taxon>Futiania</taxon>
    </lineage>
</organism>
<dbReference type="Gene3D" id="3.90.550.10">
    <property type="entry name" value="Spore Coat Polysaccharide Biosynthesis Protein SpsA, Chain A"/>
    <property type="match status" value="1"/>
</dbReference>
<dbReference type="GO" id="GO:0016779">
    <property type="term" value="F:nucleotidyltransferase activity"/>
    <property type="evidence" value="ECO:0007669"/>
    <property type="project" value="UniProtKB-KW"/>
</dbReference>